<evidence type="ECO:0000313" key="2">
    <source>
        <dbReference type="Proteomes" id="UP000282759"/>
    </source>
</evidence>
<keyword evidence="2" id="KW-1185">Reference proteome</keyword>
<sequence>MGYEEGVYWKFDELVKNLIILSSTAERQKELMGHGCVADEMAEDFHSYFTLSKQEYLDAGLINQQQFDRLNELDQLLDNYSGDQNPDFWDDQQLSSNEDWKVLRKIARDILELLGKSDLEISYERKEEYVQNEQVKRLITQYTKFLLVKKK</sequence>
<dbReference type="RefSeq" id="WP_127705470.1">
    <property type="nucleotide sequence ID" value="NZ_SACK01000005.1"/>
</dbReference>
<organism evidence="1 2">
    <name type="scientific">Mucilaginibacter limnophilus</name>
    <dbReference type="NCBI Taxonomy" id="1932778"/>
    <lineage>
        <taxon>Bacteria</taxon>
        <taxon>Pseudomonadati</taxon>
        <taxon>Bacteroidota</taxon>
        <taxon>Sphingobacteriia</taxon>
        <taxon>Sphingobacteriales</taxon>
        <taxon>Sphingobacteriaceae</taxon>
        <taxon>Mucilaginibacter</taxon>
    </lineage>
</organism>
<name>A0A3S2Y040_9SPHI</name>
<dbReference type="Proteomes" id="UP000282759">
    <property type="component" value="Unassembled WGS sequence"/>
</dbReference>
<evidence type="ECO:0000313" key="1">
    <source>
        <dbReference type="EMBL" id="RVU00342.1"/>
    </source>
</evidence>
<accession>A0A3S2Y040</accession>
<reference evidence="1 2" key="1">
    <citation type="submission" date="2019-01" db="EMBL/GenBank/DDBJ databases">
        <authorList>
            <person name="Chen W.-M."/>
        </authorList>
    </citation>
    <scope>NUCLEOTIDE SEQUENCE [LARGE SCALE GENOMIC DNA]</scope>
    <source>
        <strain evidence="1 2">YBJ-36</strain>
    </source>
</reference>
<gene>
    <name evidence="1" type="ORF">EOD41_12730</name>
</gene>
<dbReference type="AlphaFoldDB" id="A0A3S2Y040"/>
<proteinExistence type="predicted"/>
<dbReference type="OrthoDB" id="1495982at2"/>
<protein>
    <submittedName>
        <fullName evidence="1">Uncharacterized protein</fullName>
    </submittedName>
</protein>
<comment type="caution">
    <text evidence="1">The sequence shown here is derived from an EMBL/GenBank/DDBJ whole genome shotgun (WGS) entry which is preliminary data.</text>
</comment>
<dbReference type="EMBL" id="SACK01000005">
    <property type="protein sequence ID" value="RVU00342.1"/>
    <property type="molecule type" value="Genomic_DNA"/>
</dbReference>